<dbReference type="InterPro" id="IPR036390">
    <property type="entry name" value="WH_DNA-bd_sf"/>
</dbReference>
<name>A0A200IVJ6_9ENTE</name>
<keyword evidence="1" id="KW-0238">DNA-binding</keyword>
<dbReference type="SUPFAM" id="SSF46785">
    <property type="entry name" value="Winged helix' DNA-binding domain"/>
    <property type="match status" value="1"/>
</dbReference>
<dbReference type="PROSITE" id="PS50987">
    <property type="entry name" value="HTH_ARSR_2"/>
    <property type="match status" value="1"/>
</dbReference>
<dbReference type="EMBL" id="NIBQ01000004">
    <property type="protein sequence ID" value="OUZ28387.1"/>
    <property type="molecule type" value="Genomic_DNA"/>
</dbReference>
<dbReference type="CDD" id="cd00090">
    <property type="entry name" value="HTH_ARSR"/>
    <property type="match status" value="1"/>
</dbReference>
<evidence type="ECO:0000256" key="1">
    <source>
        <dbReference type="ARBA" id="ARBA00023125"/>
    </source>
</evidence>
<accession>A0A200IVJ6</accession>
<dbReference type="EMBL" id="CP147246">
    <property type="protein sequence ID" value="WYJ94919.1"/>
    <property type="molecule type" value="Genomic_DNA"/>
</dbReference>
<dbReference type="AlphaFoldDB" id="A0A200IVJ6"/>
<organism evidence="3">
    <name type="scientific">Candidatus Enterococcus dunnyi</name>
    <dbReference type="NCBI Taxonomy" id="1834192"/>
    <lineage>
        <taxon>Bacteria</taxon>
        <taxon>Bacillati</taxon>
        <taxon>Bacillota</taxon>
        <taxon>Bacilli</taxon>
        <taxon>Lactobacillales</taxon>
        <taxon>Enterococcaceae</taxon>
        <taxon>Enterococcus</taxon>
    </lineage>
</organism>
<dbReference type="GO" id="GO:0003700">
    <property type="term" value="F:DNA-binding transcription factor activity"/>
    <property type="evidence" value="ECO:0007669"/>
    <property type="project" value="InterPro"/>
</dbReference>
<gene>
    <name evidence="4" type="ORF">A5889_002461</name>
    <name evidence="3" type="ORF">A5889_003142</name>
</gene>
<evidence type="ECO:0000313" key="4">
    <source>
        <dbReference type="EMBL" id="WYJ94919.1"/>
    </source>
</evidence>
<sequence length="109" mass="12659">MWYTHPMNNKYDSNKNDPVLLALQAVSDPIRLNILTCLLMDGEKRITSETYNIVKSTLSHHVKLLKDAQLIRENKVGTTKKYALNQTYIERELPGLIELIRHRAKKQNV</sequence>
<evidence type="ECO:0000313" key="5">
    <source>
        <dbReference type="Proteomes" id="UP000196151"/>
    </source>
</evidence>
<dbReference type="Proteomes" id="UP000196151">
    <property type="component" value="Chromosome"/>
</dbReference>
<dbReference type="InterPro" id="IPR001845">
    <property type="entry name" value="HTH_ArsR_DNA-bd_dom"/>
</dbReference>
<reference evidence="4" key="3">
    <citation type="submission" date="2024-03" db="EMBL/GenBank/DDBJ databases">
        <title>The Genome Sequence of Enterococcus sp. DIV0238c.</title>
        <authorList>
            <consortium name="The Broad Institute Genomics Platform"/>
            <consortium name="The Broad Institute Microbial Omics Core"/>
            <consortium name="The Broad Institute Genomic Center for Infectious Diseases"/>
            <person name="Earl A."/>
            <person name="Manson A."/>
            <person name="Gilmore M."/>
            <person name="Schwartman J."/>
            <person name="Shea T."/>
            <person name="Abouelleil A."/>
            <person name="Cao P."/>
            <person name="Chapman S."/>
            <person name="Cusick C."/>
            <person name="Young S."/>
            <person name="Neafsey D."/>
            <person name="Nusbaum C."/>
            <person name="Birren B."/>
        </authorList>
    </citation>
    <scope>NUCLEOTIDE SEQUENCE</scope>
    <source>
        <strain evidence="4">9D6_DIV0238</strain>
    </source>
</reference>
<dbReference type="InterPro" id="IPR011991">
    <property type="entry name" value="ArsR-like_HTH"/>
</dbReference>
<evidence type="ECO:0000259" key="2">
    <source>
        <dbReference type="PROSITE" id="PS50987"/>
    </source>
</evidence>
<dbReference type="PRINTS" id="PR00778">
    <property type="entry name" value="HTHARSR"/>
</dbReference>
<proteinExistence type="predicted"/>
<dbReference type="InterPro" id="IPR036388">
    <property type="entry name" value="WH-like_DNA-bd_sf"/>
</dbReference>
<reference evidence="3" key="1">
    <citation type="submission" date="2017-05" db="EMBL/GenBank/DDBJ databases">
        <title>The Genome Sequence of Enterococcus sp. 9D6_DIV0238.</title>
        <authorList>
            <consortium name="The Broad Institute Genomics Platform"/>
            <consortium name="The Broad Institute Genomic Center for Infectious Diseases"/>
            <person name="Earl A."/>
            <person name="Manson A."/>
            <person name="Schwartman J."/>
            <person name="Gilmore M."/>
            <person name="Abouelleil A."/>
            <person name="Cao P."/>
            <person name="Chapman S."/>
            <person name="Cusick C."/>
            <person name="Shea T."/>
            <person name="Young S."/>
            <person name="Neafsey D."/>
            <person name="Nusbaum C."/>
            <person name="Birren B."/>
        </authorList>
    </citation>
    <scope>NUCLEOTIDE SEQUENCE [LARGE SCALE GENOMIC DNA]</scope>
    <source>
        <strain evidence="3">9D6_DIV0238</strain>
    </source>
</reference>
<feature type="domain" description="HTH arsR-type" evidence="2">
    <location>
        <begin position="11"/>
        <end position="104"/>
    </location>
</feature>
<evidence type="ECO:0000313" key="3">
    <source>
        <dbReference type="EMBL" id="OUZ28387.1"/>
    </source>
</evidence>
<keyword evidence="5" id="KW-1185">Reference proteome</keyword>
<reference evidence="4" key="2">
    <citation type="submission" date="2017-05" db="EMBL/GenBank/DDBJ databases">
        <authorList>
            <consortium name="The Broad Institute Genomics Platform"/>
            <consortium name="The Broad Institute Genomic Center for Infectious Diseases"/>
            <person name="Earl A."/>
            <person name="Manson A."/>
            <person name="Schwartman J."/>
            <person name="Gilmore M."/>
            <person name="Abouelleil A."/>
            <person name="Cao P."/>
            <person name="Chapman S."/>
            <person name="Cusick C."/>
            <person name="Shea T."/>
            <person name="Young S."/>
            <person name="Neafsey D."/>
            <person name="Nusbaum C."/>
            <person name="Birren B."/>
        </authorList>
    </citation>
    <scope>NUCLEOTIDE SEQUENCE</scope>
    <source>
        <strain evidence="4">9D6_DIV0238</strain>
    </source>
</reference>
<dbReference type="Gene3D" id="1.10.10.10">
    <property type="entry name" value="Winged helix-like DNA-binding domain superfamily/Winged helix DNA-binding domain"/>
    <property type="match status" value="1"/>
</dbReference>
<dbReference type="GO" id="GO:0003677">
    <property type="term" value="F:DNA binding"/>
    <property type="evidence" value="ECO:0007669"/>
    <property type="project" value="UniProtKB-KW"/>
</dbReference>
<dbReference type="SMART" id="SM00418">
    <property type="entry name" value="HTH_ARSR"/>
    <property type="match status" value="1"/>
</dbReference>
<protein>
    <recommendedName>
        <fullName evidence="2">HTH arsR-type domain-containing protein</fullName>
    </recommendedName>
</protein>